<dbReference type="GO" id="GO:1904659">
    <property type="term" value="P:D-glucose transmembrane transport"/>
    <property type="evidence" value="ECO:0007669"/>
    <property type="project" value="TreeGrafter"/>
</dbReference>
<dbReference type="EMBL" id="UGKQ01000007">
    <property type="protein sequence ID" value="STS83976.1"/>
    <property type="molecule type" value="Genomic_DNA"/>
</dbReference>
<evidence type="ECO:0000313" key="6">
    <source>
        <dbReference type="EMBL" id="STS83976.1"/>
    </source>
</evidence>
<keyword evidence="4" id="KW-0762">Sugar transport</keyword>
<sequence length="83" mass="8787">MENRSAALPRRGFDVTSSAFLIVAFLTGIAGALQTPTLSLFLTNEVHVRPAMVGFFFTAARLLAFWSVSSSPAAPTVRAIASS</sequence>
<keyword evidence="5" id="KW-0472">Membrane</keyword>
<dbReference type="Proteomes" id="UP000254938">
    <property type="component" value="Unassembled WGS sequence"/>
</dbReference>
<comment type="subcellular location">
    <subcellularLocation>
        <location evidence="1">Cell membrane</location>
        <topology evidence="1">Multi-pass membrane protein</topology>
    </subcellularLocation>
</comment>
<accession>A0A377TYP1</accession>
<keyword evidence="5" id="KW-1133">Transmembrane helix</keyword>
<organism evidence="6 7">
    <name type="scientific">Klebsiella pneumoniae</name>
    <dbReference type="NCBI Taxonomy" id="573"/>
    <lineage>
        <taxon>Bacteria</taxon>
        <taxon>Pseudomonadati</taxon>
        <taxon>Pseudomonadota</taxon>
        <taxon>Gammaproteobacteria</taxon>
        <taxon>Enterobacterales</taxon>
        <taxon>Enterobacteriaceae</taxon>
        <taxon>Klebsiella/Raoultella group</taxon>
        <taxon>Klebsiella</taxon>
        <taxon>Klebsiella pneumoniae complex</taxon>
    </lineage>
</organism>
<evidence type="ECO:0000256" key="3">
    <source>
        <dbReference type="ARBA" id="ARBA00022475"/>
    </source>
</evidence>
<dbReference type="PANTHER" id="PTHR23535:SF2">
    <property type="entry name" value="SUGAR EFFLUX TRANSPORTER A-RELATED"/>
    <property type="match status" value="1"/>
</dbReference>
<evidence type="ECO:0000256" key="1">
    <source>
        <dbReference type="ARBA" id="ARBA00004651"/>
    </source>
</evidence>
<proteinExistence type="predicted"/>
<dbReference type="AlphaFoldDB" id="A0A377TYP1"/>
<keyword evidence="3" id="KW-1003">Cell membrane</keyword>
<evidence type="ECO:0000256" key="4">
    <source>
        <dbReference type="ARBA" id="ARBA00022597"/>
    </source>
</evidence>
<dbReference type="PANTHER" id="PTHR23535">
    <property type="entry name" value="SUGAR EFFLUX TRANSPORTER A-RELATED"/>
    <property type="match status" value="1"/>
</dbReference>
<evidence type="ECO:0000256" key="5">
    <source>
        <dbReference type="SAM" id="Phobius"/>
    </source>
</evidence>
<feature type="transmembrane region" description="Helical" evidence="5">
    <location>
        <begin position="12"/>
        <end position="31"/>
    </location>
</feature>
<keyword evidence="2" id="KW-0813">Transport</keyword>
<dbReference type="GO" id="GO:0036448">
    <property type="term" value="P:cellular response to glucose-phosphate stress"/>
    <property type="evidence" value="ECO:0007669"/>
    <property type="project" value="TreeGrafter"/>
</dbReference>
<evidence type="ECO:0000313" key="7">
    <source>
        <dbReference type="Proteomes" id="UP000254938"/>
    </source>
</evidence>
<protein>
    <submittedName>
        <fullName evidence="6">Sugar efflux transporter B</fullName>
    </submittedName>
</protein>
<dbReference type="GO" id="GO:0005351">
    <property type="term" value="F:carbohydrate:proton symporter activity"/>
    <property type="evidence" value="ECO:0007669"/>
    <property type="project" value="TreeGrafter"/>
</dbReference>
<dbReference type="GO" id="GO:0005886">
    <property type="term" value="C:plasma membrane"/>
    <property type="evidence" value="ECO:0007669"/>
    <property type="project" value="UniProtKB-SubCell"/>
</dbReference>
<name>A0A377TYP1_KLEPN</name>
<evidence type="ECO:0000256" key="2">
    <source>
        <dbReference type="ARBA" id="ARBA00022448"/>
    </source>
</evidence>
<dbReference type="GO" id="GO:0015767">
    <property type="term" value="P:lactose transport"/>
    <property type="evidence" value="ECO:0007669"/>
    <property type="project" value="TreeGrafter"/>
</dbReference>
<gene>
    <name evidence="6" type="primary">setB_1</name>
    <name evidence="6" type="ORF">NCTC9140_05760</name>
</gene>
<reference evidence="6 7" key="1">
    <citation type="submission" date="2018-06" db="EMBL/GenBank/DDBJ databases">
        <authorList>
            <consortium name="Pathogen Informatics"/>
            <person name="Doyle S."/>
        </authorList>
    </citation>
    <scope>NUCLEOTIDE SEQUENCE [LARGE SCALE GENOMIC DNA]</scope>
    <source>
        <strain evidence="6 7">NCTC9140</strain>
    </source>
</reference>
<keyword evidence="5" id="KW-0812">Transmembrane</keyword>